<evidence type="ECO:0000256" key="1">
    <source>
        <dbReference type="SAM" id="MobiDB-lite"/>
    </source>
</evidence>
<evidence type="ECO:0000313" key="2">
    <source>
        <dbReference type="EMBL" id="JAD53695.1"/>
    </source>
</evidence>
<organism evidence="2">
    <name type="scientific">Arundo donax</name>
    <name type="common">Giant reed</name>
    <name type="synonym">Donax arundinaceus</name>
    <dbReference type="NCBI Taxonomy" id="35708"/>
    <lineage>
        <taxon>Eukaryota</taxon>
        <taxon>Viridiplantae</taxon>
        <taxon>Streptophyta</taxon>
        <taxon>Embryophyta</taxon>
        <taxon>Tracheophyta</taxon>
        <taxon>Spermatophyta</taxon>
        <taxon>Magnoliopsida</taxon>
        <taxon>Liliopsida</taxon>
        <taxon>Poales</taxon>
        <taxon>Poaceae</taxon>
        <taxon>PACMAD clade</taxon>
        <taxon>Arundinoideae</taxon>
        <taxon>Arundineae</taxon>
        <taxon>Arundo</taxon>
    </lineage>
</organism>
<accession>A0A0A9AXR1</accession>
<feature type="region of interest" description="Disordered" evidence="1">
    <location>
        <begin position="23"/>
        <end position="46"/>
    </location>
</feature>
<proteinExistence type="predicted"/>
<sequence length="87" mass="10182">MSWSLPGRMPKVLSTVSTRRRWKTQVLTRPSKPRPMPLRLPRNVLSNWRPSSKTTRLRPVLNLSILRKMSNLLKPLRTLLLLLLSPF</sequence>
<reference evidence="2" key="2">
    <citation type="journal article" date="2015" name="Data Brief">
        <title>Shoot transcriptome of the giant reed, Arundo donax.</title>
        <authorList>
            <person name="Barrero R.A."/>
            <person name="Guerrero F.D."/>
            <person name="Moolhuijzen P."/>
            <person name="Goolsby J.A."/>
            <person name="Tidwell J."/>
            <person name="Bellgard S.E."/>
            <person name="Bellgard M.I."/>
        </authorList>
    </citation>
    <scope>NUCLEOTIDE SEQUENCE</scope>
    <source>
        <tissue evidence="2">Shoot tissue taken approximately 20 cm above the soil surface</tissue>
    </source>
</reference>
<dbReference type="AlphaFoldDB" id="A0A0A9AXR1"/>
<protein>
    <submittedName>
        <fullName evidence="2">Uncharacterized protein</fullName>
    </submittedName>
</protein>
<dbReference type="EMBL" id="GBRH01244200">
    <property type="protein sequence ID" value="JAD53695.1"/>
    <property type="molecule type" value="Transcribed_RNA"/>
</dbReference>
<reference evidence="2" key="1">
    <citation type="submission" date="2014-09" db="EMBL/GenBank/DDBJ databases">
        <authorList>
            <person name="Magalhaes I.L.F."/>
            <person name="Oliveira U."/>
            <person name="Santos F.R."/>
            <person name="Vidigal T.H.D.A."/>
            <person name="Brescovit A.D."/>
            <person name="Santos A.J."/>
        </authorList>
    </citation>
    <scope>NUCLEOTIDE SEQUENCE</scope>
    <source>
        <tissue evidence="2">Shoot tissue taken approximately 20 cm above the soil surface</tissue>
    </source>
</reference>
<name>A0A0A9AXR1_ARUDO</name>